<feature type="domain" description="FCP1 homology" evidence="2">
    <location>
        <begin position="307"/>
        <end position="480"/>
    </location>
</feature>
<evidence type="ECO:0000259" key="2">
    <source>
        <dbReference type="PROSITE" id="PS50969"/>
    </source>
</evidence>
<dbReference type="HOGENOM" id="CLU_020262_7_0_1"/>
<evidence type="ECO:0000256" key="1">
    <source>
        <dbReference type="SAM" id="MobiDB-lite"/>
    </source>
</evidence>
<dbReference type="GO" id="GO:0016791">
    <property type="term" value="F:phosphatase activity"/>
    <property type="evidence" value="ECO:0007669"/>
    <property type="project" value="InterPro"/>
</dbReference>
<dbReference type="Proteomes" id="UP000053110">
    <property type="component" value="Unassembled WGS sequence"/>
</dbReference>
<organism evidence="4">
    <name type="scientific">Blumeria graminis f. sp. tritici 96224</name>
    <dbReference type="NCBI Taxonomy" id="1268274"/>
    <lineage>
        <taxon>Eukaryota</taxon>
        <taxon>Fungi</taxon>
        <taxon>Dikarya</taxon>
        <taxon>Ascomycota</taxon>
        <taxon>Pezizomycotina</taxon>
        <taxon>Leotiomycetes</taxon>
        <taxon>Erysiphales</taxon>
        <taxon>Erysiphaceae</taxon>
        <taxon>Blumeria</taxon>
    </lineage>
</organism>
<protein>
    <submittedName>
        <fullName evidence="4">Bgt-3555</fullName>
    </submittedName>
    <submittedName>
        <fullName evidence="3">Catalytic subunit of Nem1p-Spo7p phosphatase</fullName>
    </submittedName>
</protein>
<dbReference type="CDD" id="cd07521">
    <property type="entry name" value="HAD_FCP1-like"/>
    <property type="match status" value="1"/>
</dbReference>
<dbReference type="InterPro" id="IPR036412">
    <property type="entry name" value="HAD-like_sf"/>
</dbReference>
<evidence type="ECO:0000313" key="4">
    <source>
        <dbReference type="EMBL" id="SUZ12396.1"/>
    </source>
</evidence>
<reference evidence="3" key="2">
    <citation type="submission" date="2013-01" db="EMBL/GenBank/DDBJ databases">
        <title>The wheat powdery mildew genome reveals unique evolution of an obligate biotroph.</title>
        <authorList>
            <person name="Oberhaensli S."/>
            <person name="Wicker T."/>
            <person name="Keller B."/>
        </authorList>
    </citation>
    <scope>NUCLEOTIDE SEQUENCE</scope>
    <source>
        <strain evidence="3">96224</strain>
    </source>
</reference>
<feature type="region of interest" description="Disordered" evidence="1">
    <location>
        <begin position="183"/>
        <end position="206"/>
    </location>
</feature>
<dbReference type="EMBL" id="KE375143">
    <property type="protein sequence ID" value="EPQ62933.1"/>
    <property type="molecule type" value="Genomic_DNA"/>
</dbReference>
<name>A0A061HJG4_BLUGR</name>
<dbReference type="InterPro" id="IPR011948">
    <property type="entry name" value="Dullard_phosphatase"/>
</dbReference>
<reference evidence="5" key="1">
    <citation type="journal article" date="2013" name="Nat. Genet.">
        <title>The wheat powdery mildew genome shows the unique evolution of an obligate biotroph.</title>
        <authorList>
            <person name="Wicker T."/>
            <person name="Oberhaensli S."/>
            <person name="Parlange F."/>
            <person name="Buchmann J.P."/>
            <person name="Shatalina M."/>
            <person name="Roffler S."/>
            <person name="Ben-David R."/>
            <person name="Dolezel J."/>
            <person name="Simkova H."/>
            <person name="Schulze-Lefert P."/>
            <person name="Spanu P.D."/>
            <person name="Bruggmann R."/>
            <person name="Amselem J."/>
            <person name="Quesneville H."/>
            <person name="Ver Loren van Themaat E."/>
            <person name="Paape T."/>
            <person name="Shimizu K.K."/>
            <person name="Keller B."/>
        </authorList>
    </citation>
    <scope>NUCLEOTIDE SEQUENCE [LARGE SCALE GENOMIC DNA]</scope>
    <source>
        <strain evidence="5">96224</strain>
    </source>
</reference>
<sequence length="501" mass="56216">MNSLNLLSGRAATPKAPRSLRRSSYGNIFSPATVAESNEDPRETLLNEKSADLNLDISIYNIDGSVITPLALRTQSNPVNGEPRWLAVFKRTSFALAEYIKWILTAIPTPCTYIKNILCDENGQFAPLSQIGKLCTALYRTPRQTSTTQVLGLSTYEVDRSLPHGQNFQKTIPRKEEITSAAPKAPCTYSTEVPESDLDRKGQLIPPSHYKKLNSINYSDNISPAKYLNHNRHQDQTNLRSRKLGPTGSTSQETHYSGSIEASDIPNVLQKASTSPNLLPVTRFSYSPPPPRPLLPRSLPSYSQSNGRLAQKTLVLDLDETLIHSMAKGGRMSTGHMVEVKLSTIIGARCGTTPGPQHPILYWVNKRPHCDEFLRLVYKWYNLVIFTASVQEYADPVIDLLEQERKVFSNRYYRQHCILKHGAFVKDLSLVEPDLSKVMILDNSPLSYMFHQDNAIPIEGWINDPTDNNLMHLLPLLESLQHVKDVRAFLALRGGERGRNT</sequence>
<dbReference type="PANTHER" id="PTHR12210">
    <property type="entry name" value="DULLARD PROTEIN PHOSPHATASE"/>
    <property type="match status" value="1"/>
</dbReference>
<dbReference type="OrthoDB" id="277011at2759"/>
<dbReference type="Gene3D" id="3.40.50.1000">
    <property type="entry name" value="HAD superfamily/HAD-like"/>
    <property type="match status" value="1"/>
</dbReference>
<dbReference type="InterPro" id="IPR023214">
    <property type="entry name" value="HAD_sf"/>
</dbReference>
<feature type="region of interest" description="Disordered" evidence="1">
    <location>
        <begin position="230"/>
        <end position="264"/>
    </location>
</feature>
<evidence type="ECO:0000313" key="3">
    <source>
        <dbReference type="EMBL" id="EPQ62933.1"/>
    </source>
</evidence>
<evidence type="ECO:0000313" key="5">
    <source>
        <dbReference type="Proteomes" id="UP000053110"/>
    </source>
</evidence>
<accession>A0A061HJG4</accession>
<dbReference type="FunFam" id="3.40.50.1000:FF:000089">
    <property type="entry name" value="NIF domain protein"/>
    <property type="match status" value="1"/>
</dbReference>
<dbReference type="AlphaFoldDB" id="A0A061HJG4"/>
<dbReference type="InterPro" id="IPR050365">
    <property type="entry name" value="TIM50"/>
</dbReference>
<dbReference type="PROSITE" id="PS50969">
    <property type="entry name" value="FCP1"/>
    <property type="match status" value="1"/>
</dbReference>
<dbReference type="EMBL" id="UIGY01000171">
    <property type="protein sequence ID" value="SUZ12396.1"/>
    <property type="molecule type" value="Genomic_DNA"/>
</dbReference>
<dbReference type="NCBIfam" id="TIGR02251">
    <property type="entry name" value="HIF-SF_euk"/>
    <property type="match status" value="1"/>
</dbReference>
<feature type="compositionally biased region" description="Polar residues" evidence="1">
    <location>
        <begin position="247"/>
        <end position="257"/>
    </location>
</feature>
<dbReference type="Pfam" id="PF03031">
    <property type="entry name" value="NIF"/>
    <property type="match status" value="1"/>
</dbReference>
<dbReference type="SMART" id="SM00577">
    <property type="entry name" value="CPDc"/>
    <property type="match status" value="1"/>
</dbReference>
<proteinExistence type="predicted"/>
<gene>
    <name evidence="3" type="ORF">BGT96224_3555</name>
    <name evidence="4" type="ORF">BGT96224V2_LOCUS5550</name>
</gene>
<dbReference type="InterPro" id="IPR004274">
    <property type="entry name" value="FCP1_dom"/>
</dbReference>
<dbReference type="SUPFAM" id="SSF56784">
    <property type="entry name" value="HAD-like"/>
    <property type="match status" value="1"/>
</dbReference>
<reference evidence="4" key="3">
    <citation type="submission" date="2018-07" db="EMBL/GenBank/DDBJ databases">
        <authorList>
            <person name="Quirk P.G."/>
            <person name="Krulwich T.A."/>
        </authorList>
    </citation>
    <scope>NUCLEOTIDE SEQUENCE</scope>
    <source>
        <strain evidence="4">96224</strain>
    </source>
</reference>